<dbReference type="RefSeq" id="WP_007550288.1">
    <property type="nucleotide sequence ID" value="NZ_AFPU01000001.1"/>
</dbReference>
<evidence type="ECO:0000256" key="12">
    <source>
        <dbReference type="ARBA" id="ARBA00048366"/>
    </source>
</evidence>
<name>F9CW62_9ARCH</name>
<evidence type="ECO:0000256" key="10">
    <source>
        <dbReference type="ARBA" id="ARBA00022840"/>
    </source>
</evidence>
<feature type="binding site" evidence="14">
    <location>
        <position position="49"/>
    </location>
    <ligand>
        <name>L-threonine</name>
        <dbReference type="ChEBI" id="CHEBI:57926"/>
    </ligand>
</feature>
<dbReference type="GO" id="GO:0061710">
    <property type="term" value="F:L-threonylcarbamoyladenylate synthase"/>
    <property type="evidence" value="ECO:0007669"/>
    <property type="project" value="UniProtKB-EC"/>
</dbReference>
<feature type="binding site" evidence="14">
    <location>
        <position position="209"/>
    </location>
    <ligand>
        <name>ATP</name>
        <dbReference type="ChEBI" id="CHEBI:30616"/>
    </ligand>
</feature>
<keyword evidence="7 13" id="KW-0819">tRNA processing</keyword>
<dbReference type="GO" id="GO:0008033">
    <property type="term" value="P:tRNA processing"/>
    <property type="evidence" value="ECO:0007669"/>
    <property type="project" value="UniProtKB-KW"/>
</dbReference>
<dbReference type="PANTHER" id="PTHR17490">
    <property type="entry name" value="SUA5"/>
    <property type="match status" value="1"/>
</dbReference>
<evidence type="ECO:0000256" key="1">
    <source>
        <dbReference type="ARBA" id="ARBA00004496"/>
    </source>
</evidence>
<keyword evidence="5 13" id="KW-0963">Cytoplasm</keyword>
<dbReference type="PIRSF" id="PIRSF004930">
    <property type="entry name" value="Tln_factor_SUA5"/>
    <property type="match status" value="1"/>
</dbReference>
<reference evidence="16 17" key="1">
    <citation type="journal article" date="2011" name="J. Bacteriol.">
        <title>Genome Sequence of an Ammonia-Oxidizing Soil Archaeon, "Candidatus Nitrosoarchaeum koreensis" MY1.</title>
        <authorList>
            <person name="Kim B.K."/>
            <person name="Jung M.Y."/>
            <person name="Yu D.S."/>
            <person name="Park S.J."/>
            <person name="Oh T.K."/>
            <person name="Rhee S.K."/>
            <person name="Kim J.F."/>
        </authorList>
    </citation>
    <scope>NUCLEOTIDE SEQUENCE [LARGE SCALE GENOMIC DNA]</scope>
    <source>
        <strain evidence="16 17">MY1</strain>
    </source>
</reference>
<dbReference type="SUPFAM" id="SSF55821">
    <property type="entry name" value="YrdC/RibB"/>
    <property type="match status" value="1"/>
</dbReference>
<feature type="binding site" evidence="14">
    <location>
        <position position="76"/>
    </location>
    <ligand>
        <name>ATP</name>
        <dbReference type="ChEBI" id="CHEBI:30616"/>
    </ligand>
</feature>
<dbReference type="STRING" id="1001994.MY1_0752"/>
<sequence>MTAIVLIKNQVKMQTKILKINSKSPQISKIRQASKIIKSGNIVAFPTETVYGLGANALDSDSVKKIFVAKGRPSDNPLIIHISDISDLKRLTADIPTTAHKLIRKFWPGPLTLVLKKSKIVPKITTGGINTVAVRMPENKIAKLLIHETGTPLAAPSANISGRPSPTTSGHVFEDMNGKISMIIDGGKTKIGIESTVIDLSRKTPMLLRPGAVTLEQLQKVIGKISIHPSIQERKTKDIHRSPGMKYRHYSPNAKIILIEGSNDKVKDKTLQLLSEFKNQGKKVGILSTTNTRYKSDMTVFLGKKLDMVASNLFKTFREFDVKKIDVILAQGTSRKGLGLGIMNRLGKAAYKKIKIN</sequence>
<dbReference type="Pfam" id="PF01300">
    <property type="entry name" value="Sua5_yciO_yrdC"/>
    <property type="match status" value="1"/>
</dbReference>
<comment type="catalytic activity">
    <reaction evidence="12 13">
        <text>L-threonine + hydrogencarbonate + ATP = L-threonylcarbamoyladenylate + diphosphate + H2O</text>
        <dbReference type="Rhea" id="RHEA:36407"/>
        <dbReference type="ChEBI" id="CHEBI:15377"/>
        <dbReference type="ChEBI" id="CHEBI:17544"/>
        <dbReference type="ChEBI" id="CHEBI:30616"/>
        <dbReference type="ChEBI" id="CHEBI:33019"/>
        <dbReference type="ChEBI" id="CHEBI:57926"/>
        <dbReference type="ChEBI" id="CHEBI:73682"/>
        <dbReference type="EC" id="2.7.7.87"/>
    </reaction>
</comment>
<dbReference type="EMBL" id="AFPU01000001">
    <property type="protein sequence ID" value="EGP93514.1"/>
    <property type="molecule type" value="Genomic_DNA"/>
</dbReference>
<dbReference type="Gene3D" id="3.90.870.10">
    <property type="entry name" value="DHBP synthase"/>
    <property type="match status" value="1"/>
</dbReference>
<feature type="binding site" evidence="14">
    <location>
        <position position="157"/>
    </location>
    <ligand>
        <name>ATP</name>
        <dbReference type="ChEBI" id="CHEBI:30616"/>
    </ligand>
</feature>
<gene>
    <name evidence="16" type="ORF">MY1_0752</name>
</gene>
<dbReference type="FunFam" id="3.90.870.10:FF:000008">
    <property type="entry name" value="Threonylcarbamoyl-AMP synthase"/>
    <property type="match status" value="1"/>
</dbReference>
<keyword evidence="17" id="KW-1185">Reference proteome</keyword>
<keyword evidence="8 13" id="KW-0548">Nucleotidyltransferase</keyword>
<dbReference type="GO" id="GO:0000049">
    <property type="term" value="F:tRNA binding"/>
    <property type="evidence" value="ECO:0007669"/>
    <property type="project" value="TreeGrafter"/>
</dbReference>
<dbReference type="InterPro" id="IPR038385">
    <property type="entry name" value="Sua5/YwlC_C"/>
</dbReference>
<evidence type="ECO:0000313" key="16">
    <source>
        <dbReference type="EMBL" id="EGP93514.1"/>
    </source>
</evidence>
<evidence type="ECO:0000256" key="5">
    <source>
        <dbReference type="ARBA" id="ARBA00022490"/>
    </source>
</evidence>
<evidence type="ECO:0000256" key="7">
    <source>
        <dbReference type="ARBA" id="ARBA00022694"/>
    </source>
</evidence>
<evidence type="ECO:0000256" key="2">
    <source>
        <dbReference type="ARBA" id="ARBA00007663"/>
    </source>
</evidence>
<dbReference type="Gene3D" id="3.40.50.11030">
    <property type="entry name" value="Threonylcarbamoyl-AMP synthase, C-terminal domain"/>
    <property type="match status" value="1"/>
</dbReference>
<dbReference type="Pfam" id="PF03481">
    <property type="entry name" value="Sua5_C"/>
    <property type="match status" value="1"/>
</dbReference>
<evidence type="ECO:0000256" key="13">
    <source>
        <dbReference type="PIRNR" id="PIRNR004930"/>
    </source>
</evidence>
<dbReference type="InterPro" id="IPR017945">
    <property type="entry name" value="DHBP_synth_RibB-like_a/b_dom"/>
</dbReference>
<feature type="binding site" evidence="14">
    <location>
        <position position="131"/>
    </location>
    <ligand>
        <name>ATP</name>
        <dbReference type="ChEBI" id="CHEBI:30616"/>
    </ligand>
</feature>
<protein>
    <recommendedName>
        <fullName evidence="4 13">Threonylcarbamoyl-AMP synthase</fullName>
        <shortName evidence="13">TC-AMP synthase</shortName>
        <ecNumber evidence="3 13">2.7.7.87</ecNumber>
    </recommendedName>
    <alternativeName>
        <fullName evidence="11 13">L-threonylcarbamoyladenylate synthase</fullName>
    </alternativeName>
</protein>
<feature type="binding site" evidence="14">
    <location>
        <position position="195"/>
    </location>
    <ligand>
        <name>L-threonine</name>
        <dbReference type="ChEBI" id="CHEBI:57926"/>
    </ligand>
</feature>
<evidence type="ECO:0000256" key="4">
    <source>
        <dbReference type="ARBA" id="ARBA00015492"/>
    </source>
</evidence>
<dbReference type="InterPro" id="IPR050156">
    <property type="entry name" value="TC-AMP_synthase_SUA5"/>
</dbReference>
<evidence type="ECO:0000256" key="6">
    <source>
        <dbReference type="ARBA" id="ARBA00022679"/>
    </source>
</evidence>
<dbReference type="InterPro" id="IPR005145">
    <property type="entry name" value="Sua5_C"/>
</dbReference>
<evidence type="ECO:0000313" key="17">
    <source>
        <dbReference type="Proteomes" id="UP000004440"/>
    </source>
</evidence>
<keyword evidence="10 13" id="KW-0067">ATP-binding</keyword>
<dbReference type="GO" id="GO:0003725">
    <property type="term" value="F:double-stranded RNA binding"/>
    <property type="evidence" value="ECO:0007669"/>
    <property type="project" value="UniProtKB-UniRule"/>
</dbReference>
<dbReference type="GO" id="GO:0005737">
    <property type="term" value="C:cytoplasm"/>
    <property type="evidence" value="ECO:0007669"/>
    <property type="project" value="UniProtKB-SubCell"/>
</dbReference>
<dbReference type="Proteomes" id="UP000004440">
    <property type="component" value="Unassembled WGS sequence"/>
</dbReference>
<dbReference type="InterPro" id="IPR006070">
    <property type="entry name" value="Sua5-like_dom"/>
</dbReference>
<feature type="domain" description="YrdC-like" evidence="15">
    <location>
        <begin position="27"/>
        <end position="213"/>
    </location>
</feature>
<feature type="binding site" evidence="14">
    <location>
        <position position="81"/>
    </location>
    <ligand>
        <name>L-threonine</name>
        <dbReference type="ChEBI" id="CHEBI:57926"/>
    </ligand>
</feature>
<keyword evidence="6 13" id="KW-0808">Transferase</keyword>
<feature type="binding site" evidence="14">
    <location>
        <position position="155"/>
    </location>
    <ligand>
        <name>L-threonine</name>
        <dbReference type="ChEBI" id="CHEBI:57926"/>
    </ligand>
</feature>
<evidence type="ECO:0000256" key="8">
    <source>
        <dbReference type="ARBA" id="ARBA00022695"/>
    </source>
</evidence>
<keyword evidence="9 13" id="KW-0547">Nucleotide-binding</keyword>
<dbReference type="PANTHER" id="PTHR17490:SF16">
    <property type="entry name" value="THREONYLCARBAMOYL-AMP SYNTHASE"/>
    <property type="match status" value="1"/>
</dbReference>
<evidence type="ECO:0000256" key="11">
    <source>
        <dbReference type="ARBA" id="ARBA00029774"/>
    </source>
</evidence>
<evidence type="ECO:0000256" key="9">
    <source>
        <dbReference type="ARBA" id="ARBA00022741"/>
    </source>
</evidence>
<comment type="subcellular location">
    <subcellularLocation>
        <location evidence="1 13">Cytoplasm</location>
    </subcellularLocation>
</comment>
<comment type="similarity">
    <text evidence="2 13">Belongs to the SUA5 family.</text>
</comment>
<comment type="function">
    <text evidence="13">Required for the formation of a threonylcarbamoyl group on adenosine at position 37 (t(6)A37) in tRNAs that read codons beginning with adenine.</text>
</comment>
<comment type="caution">
    <text evidence="16">The sequence shown here is derived from an EMBL/GenBank/DDBJ whole genome shotgun (WGS) entry which is preliminary data.</text>
</comment>
<proteinExistence type="inferred from homology"/>
<feature type="binding site" evidence="14">
    <location>
        <position position="165"/>
    </location>
    <ligand>
        <name>ATP</name>
        <dbReference type="ChEBI" id="CHEBI:30616"/>
    </ligand>
</feature>
<evidence type="ECO:0000256" key="3">
    <source>
        <dbReference type="ARBA" id="ARBA00012584"/>
    </source>
</evidence>
<feature type="binding site" evidence="14">
    <location>
        <position position="250"/>
    </location>
    <ligand>
        <name>ATP</name>
        <dbReference type="ChEBI" id="CHEBI:30616"/>
    </ligand>
</feature>
<feature type="binding site" evidence="14">
    <location>
        <position position="135"/>
    </location>
    <ligand>
        <name>L-threonine</name>
        <dbReference type="ChEBI" id="CHEBI:57926"/>
    </ligand>
</feature>
<dbReference type="GO" id="GO:0005524">
    <property type="term" value="F:ATP binding"/>
    <property type="evidence" value="ECO:0007669"/>
    <property type="project" value="UniProtKB-UniRule"/>
</dbReference>
<organism evidence="16 17">
    <name type="scientific">Nitrosarchaeum koreense MY1</name>
    <dbReference type="NCBI Taxonomy" id="1001994"/>
    <lineage>
        <taxon>Archaea</taxon>
        <taxon>Nitrososphaerota</taxon>
        <taxon>Nitrososphaeria</taxon>
        <taxon>Nitrosopumilales</taxon>
        <taxon>Nitrosopumilaceae</taxon>
        <taxon>Nitrosarchaeum</taxon>
    </lineage>
</organism>
<dbReference type="EC" id="2.7.7.87" evidence="3 13"/>
<accession>F9CW62</accession>
<evidence type="ECO:0000259" key="15">
    <source>
        <dbReference type="PROSITE" id="PS51163"/>
    </source>
</evidence>
<dbReference type="NCBIfam" id="TIGR00057">
    <property type="entry name" value="L-threonylcarbamoyladenylate synthase"/>
    <property type="match status" value="1"/>
</dbReference>
<evidence type="ECO:0000256" key="14">
    <source>
        <dbReference type="PIRSR" id="PIRSR004930-1"/>
    </source>
</evidence>
<dbReference type="GO" id="GO:0006450">
    <property type="term" value="P:regulation of translational fidelity"/>
    <property type="evidence" value="ECO:0007669"/>
    <property type="project" value="TreeGrafter"/>
</dbReference>
<dbReference type="PROSITE" id="PS51163">
    <property type="entry name" value="YRDC"/>
    <property type="match status" value="1"/>
</dbReference>
<dbReference type="AlphaFoldDB" id="F9CW62"/>
<feature type="binding site" evidence="14">
    <location>
        <position position="72"/>
    </location>
    <ligand>
        <name>ATP</name>
        <dbReference type="ChEBI" id="CHEBI:30616"/>
    </ligand>
</feature>
<dbReference type="PATRIC" id="fig|1001994.6.peg.735"/>
<dbReference type="InterPro" id="IPR010923">
    <property type="entry name" value="T(6)A37_SUA5"/>
</dbReference>